<accession>A0A842BJA8</accession>
<evidence type="ECO:0000313" key="2">
    <source>
        <dbReference type="Proteomes" id="UP000574104"/>
    </source>
</evidence>
<reference evidence="1 2" key="1">
    <citation type="submission" date="2020-03" db="EMBL/GenBank/DDBJ databases">
        <title>Soil Listeria distribution.</title>
        <authorList>
            <person name="Liao J."/>
            <person name="Wiedmann M."/>
        </authorList>
    </citation>
    <scope>NUCLEOTIDE SEQUENCE [LARGE SCALE GENOMIC DNA]</scope>
    <source>
        <strain evidence="1 2">FSL L7-1299</strain>
    </source>
</reference>
<organism evidence="1 2">
    <name type="scientific">Listeria booriae</name>
    <dbReference type="NCBI Taxonomy" id="1552123"/>
    <lineage>
        <taxon>Bacteria</taxon>
        <taxon>Bacillati</taxon>
        <taxon>Bacillota</taxon>
        <taxon>Bacilli</taxon>
        <taxon>Bacillales</taxon>
        <taxon>Listeriaceae</taxon>
        <taxon>Listeria</taxon>
    </lineage>
</organism>
<dbReference type="AlphaFoldDB" id="A0A842BJA8"/>
<protein>
    <submittedName>
        <fullName evidence="1">Uncharacterized protein</fullName>
    </submittedName>
</protein>
<name>A0A842BJA8_9LIST</name>
<dbReference type="RefSeq" id="WP_185434195.1">
    <property type="nucleotide sequence ID" value="NZ_JAARSH010000002.1"/>
</dbReference>
<dbReference type="Proteomes" id="UP000574104">
    <property type="component" value="Unassembled WGS sequence"/>
</dbReference>
<sequence>MKDRRYDDAVEGIAFVMLLYNLLTGLFFIISGNRIIEHSKLYQQMGSLFTMDAWGLIFICSTFLLVFGIVVKSKAAYVFLALGGLIGASVMFLYAVARFDTTDYALFAARYSMLAILQLGIAVYGGYMSWVHRKKSNM</sequence>
<comment type="caution">
    <text evidence="1">The sequence shown here is derived from an EMBL/GenBank/DDBJ whole genome shotgun (WGS) entry which is preliminary data.</text>
</comment>
<gene>
    <name evidence="1" type="ORF">HB904_03815</name>
</gene>
<evidence type="ECO:0000313" key="1">
    <source>
        <dbReference type="EMBL" id="MBC1615298.1"/>
    </source>
</evidence>
<proteinExistence type="predicted"/>
<dbReference type="EMBL" id="JAARSH010000002">
    <property type="protein sequence ID" value="MBC1615298.1"/>
    <property type="molecule type" value="Genomic_DNA"/>
</dbReference>